<accession>A0A918GAQ0</accession>
<evidence type="ECO:0000256" key="2">
    <source>
        <dbReference type="PROSITE-ProRule" id="PRU00335"/>
    </source>
</evidence>
<dbReference type="Gene3D" id="1.10.357.10">
    <property type="entry name" value="Tetracycline Repressor, domain 2"/>
    <property type="match status" value="1"/>
</dbReference>
<dbReference type="PANTHER" id="PTHR30055">
    <property type="entry name" value="HTH-TYPE TRANSCRIPTIONAL REGULATOR RUTR"/>
    <property type="match status" value="1"/>
</dbReference>
<reference evidence="4" key="2">
    <citation type="submission" date="2020-09" db="EMBL/GenBank/DDBJ databases">
        <authorList>
            <person name="Sun Q."/>
            <person name="Ohkuma M."/>
        </authorList>
    </citation>
    <scope>NUCLEOTIDE SEQUENCE</scope>
    <source>
        <strain evidence="4">JCM 4234</strain>
    </source>
</reference>
<dbReference type="EMBL" id="BMSL01000002">
    <property type="protein sequence ID" value="GGS26894.1"/>
    <property type="molecule type" value="Genomic_DNA"/>
</dbReference>
<evidence type="ECO:0000313" key="4">
    <source>
        <dbReference type="EMBL" id="GGS26894.1"/>
    </source>
</evidence>
<proteinExistence type="predicted"/>
<gene>
    <name evidence="4" type="ORF">GCM10010238_14290</name>
</gene>
<dbReference type="InterPro" id="IPR009057">
    <property type="entry name" value="Homeodomain-like_sf"/>
</dbReference>
<evidence type="ECO:0000313" key="5">
    <source>
        <dbReference type="Proteomes" id="UP000653493"/>
    </source>
</evidence>
<dbReference type="GO" id="GO:0003700">
    <property type="term" value="F:DNA-binding transcription factor activity"/>
    <property type="evidence" value="ECO:0007669"/>
    <property type="project" value="TreeGrafter"/>
</dbReference>
<protein>
    <submittedName>
        <fullName evidence="4">TetR family transcriptional regulator</fullName>
    </submittedName>
</protein>
<keyword evidence="5" id="KW-1185">Reference proteome</keyword>
<dbReference type="SUPFAM" id="SSF46689">
    <property type="entry name" value="Homeodomain-like"/>
    <property type="match status" value="1"/>
</dbReference>
<evidence type="ECO:0000256" key="1">
    <source>
        <dbReference type="ARBA" id="ARBA00023125"/>
    </source>
</evidence>
<dbReference type="PROSITE" id="PS50977">
    <property type="entry name" value="HTH_TETR_2"/>
    <property type="match status" value="1"/>
</dbReference>
<evidence type="ECO:0000259" key="3">
    <source>
        <dbReference type="PROSITE" id="PS50977"/>
    </source>
</evidence>
<keyword evidence="1 2" id="KW-0238">DNA-binding</keyword>
<dbReference type="Pfam" id="PF00440">
    <property type="entry name" value="TetR_N"/>
    <property type="match status" value="1"/>
</dbReference>
<reference evidence="4" key="1">
    <citation type="journal article" date="2014" name="Int. J. Syst. Evol. Microbiol.">
        <title>Complete genome sequence of Corynebacterium casei LMG S-19264T (=DSM 44701T), isolated from a smear-ripened cheese.</title>
        <authorList>
            <consortium name="US DOE Joint Genome Institute (JGI-PGF)"/>
            <person name="Walter F."/>
            <person name="Albersmeier A."/>
            <person name="Kalinowski J."/>
            <person name="Ruckert C."/>
        </authorList>
    </citation>
    <scope>NUCLEOTIDE SEQUENCE</scope>
    <source>
        <strain evidence="4">JCM 4234</strain>
    </source>
</reference>
<sequence length="200" mass="20691">MPGARESLLDAAGAALARRPWSAVRMVDVAASAGVSRQTLYNEFGSKEGLGRALVRREADGFLAGVERVLAGAGDPREQLTATAEWTTSAARRSALVRALLTGCWEPRLPAPALAAVPSTSVVPAQRRADGPLPSPGELVVLVRDRAAATLSGSAPAETTDLSRACELVVRLALSCVTAPPAEGRVADLVRTVLPGRPAP</sequence>
<dbReference type="InterPro" id="IPR050109">
    <property type="entry name" value="HTH-type_TetR-like_transc_reg"/>
</dbReference>
<feature type="DNA-binding region" description="H-T-H motif" evidence="2">
    <location>
        <begin position="25"/>
        <end position="44"/>
    </location>
</feature>
<comment type="caution">
    <text evidence="4">The sequence shown here is derived from an EMBL/GenBank/DDBJ whole genome shotgun (WGS) entry which is preliminary data.</text>
</comment>
<dbReference type="InterPro" id="IPR001647">
    <property type="entry name" value="HTH_TetR"/>
</dbReference>
<organism evidence="4 5">
    <name type="scientific">Streptomyces griseoviridis</name>
    <dbReference type="NCBI Taxonomy" id="45398"/>
    <lineage>
        <taxon>Bacteria</taxon>
        <taxon>Bacillati</taxon>
        <taxon>Actinomycetota</taxon>
        <taxon>Actinomycetes</taxon>
        <taxon>Kitasatosporales</taxon>
        <taxon>Streptomycetaceae</taxon>
        <taxon>Streptomyces</taxon>
    </lineage>
</organism>
<dbReference type="Proteomes" id="UP000653493">
    <property type="component" value="Unassembled WGS sequence"/>
</dbReference>
<dbReference type="PANTHER" id="PTHR30055:SF146">
    <property type="entry name" value="HTH-TYPE TRANSCRIPTIONAL DUAL REGULATOR CECR"/>
    <property type="match status" value="1"/>
</dbReference>
<name>A0A918GAQ0_STRGD</name>
<dbReference type="AlphaFoldDB" id="A0A918GAQ0"/>
<feature type="domain" description="HTH tetR-type" evidence="3">
    <location>
        <begin position="2"/>
        <end position="62"/>
    </location>
</feature>
<dbReference type="GO" id="GO:0000976">
    <property type="term" value="F:transcription cis-regulatory region binding"/>
    <property type="evidence" value="ECO:0007669"/>
    <property type="project" value="TreeGrafter"/>
</dbReference>